<dbReference type="GO" id="GO:0003824">
    <property type="term" value="F:catalytic activity"/>
    <property type="evidence" value="ECO:0007669"/>
    <property type="project" value="InterPro"/>
</dbReference>
<feature type="domain" description="PLD phosphodiesterase" evidence="2">
    <location>
        <begin position="211"/>
        <end position="238"/>
    </location>
</feature>
<evidence type="ECO:0000313" key="4">
    <source>
        <dbReference type="Proteomes" id="UP001328107"/>
    </source>
</evidence>
<dbReference type="PROSITE" id="PS50035">
    <property type="entry name" value="PLD"/>
    <property type="match status" value="2"/>
</dbReference>
<reference evidence="4" key="1">
    <citation type="submission" date="2022-10" db="EMBL/GenBank/DDBJ databases">
        <title>Genome assembly of Pristionchus species.</title>
        <authorList>
            <person name="Yoshida K."/>
            <person name="Sommer R.J."/>
        </authorList>
    </citation>
    <scope>NUCLEOTIDE SEQUENCE [LARGE SCALE GENOMIC DNA]</scope>
    <source>
        <strain evidence="4">RS5460</strain>
    </source>
</reference>
<dbReference type="InterPro" id="IPR032803">
    <property type="entry name" value="PLDc_3"/>
</dbReference>
<gene>
    <name evidence="3" type="ORF">PMAYCL1PPCAC_28133</name>
</gene>
<comment type="caution">
    <text evidence="3">The sequence shown here is derived from an EMBL/GenBank/DDBJ whole genome shotgun (WGS) entry which is preliminary data.</text>
</comment>
<accession>A0AAN5D7H0</accession>
<comment type="similarity">
    <text evidence="1">Belongs to the phospholipase D family.</text>
</comment>
<name>A0AAN5D7H0_9BILA</name>
<evidence type="ECO:0000256" key="1">
    <source>
        <dbReference type="ARBA" id="ARBA00008664"/>
    </source>
</evidence>
<keyword evidence="4" id="KW-1185">Reference proteome</keyword>
<organism evidence="3 4">
    <name type="scientific">Pristionchus mayeri</name>
    <dbReference type="NCBI Taxonomy" id="1317129"/>
    <lineage>
        <taxon>Eukaryota</taxon>
        <taxon>Metazoa</taxon>
        <taxon>Ecdysozoa</taxon>
        <taxon>Nematoda</taxon>
        <taxon>Chromadorea</taxon>
        <taxon>Rhabditida</taxon>
        <taxon>Rhabditina</taxon>
        <taxon>Diplogasteromorpha</taxon>
        <taxon>Diplogasteroidea</taxon>
        <taxon>Neodiplogasteridae</taxon>
        <taxon>Pristionchus</taxon>
    </lineage>
</organism>
<dbReference type="CDD" id="cd09107">
    <property type="entry name" value="PLDc_vPLD3_4_5_like_2"/>
    <property type="match status" value="1"/>
</dbReference>
<sequence>MAANMLLVTLLPTLVTFLVTSGVWVGVFFIVGLNKDGSTNNYYYGPDGASTPSPSLPPPIPSYPPLESCPAAGNYSACSADCDFQICESVPSDLYPGVDRGTMTTTDCWLKLIQLAENEIVIGSYYWTLLVAETPECIDDDGNVNDLCAQFAVDGQRVFEALQDAARKGISIRIAMNEPDDTGPMTEPLALRDINPDKVRVRALDFPRFLGAGILHTKSWAVDGKHSYVGSANFDWRSLTQVKEIGMAVFNCACIAEDVQRMLDIYWYMGAEDAVVPESWPAEYTTNANHDHPYNVPRHDGAATAVHFSSAPPQFDSCGRDSDIENMIKLIDEAQDHVYMAVMDYAPATLYDHPNTYYDRLDAAIKRAAFDRGVDVKFMMSKWIHTNKKFFSYIHEFDDFSYNLPCPVYSKGCKGGKIEAKIYHMPEDDYMAIPYARVQHTKYFVTEKAAYIGTSNWSADYWISTGGIGIAIRSIDHQGGKEKLVQQVEDLYMMDFTSQYAIPIWKYTINGTLIDN</sequence>
<evidence type="ECO:0000259" key="2">
    <source>
        <dbReference type="PROSITE" id="PS50035"/>
    </source>
</evidence>
<evidence type="ECO:0000313" key="3">
    <source>
        <dbReference type="EMBL" id="GMR57938.1"/>
    </source>
</evidence>
<dbReference type="Proteomes" id="UP001328107">
    <property type="component" value="Unassembled WGS sequence"/>
</dbReference>
<proteinExistence type="inferred from homology"/>
<dbReference type="PANTHER" id="PTHR10185">
    <property type="entry name" value="PHOSPHOLIPASE D - RELATED"/>
    <property type="match status" value="1"/>
</dbReference>
<dbReference type="InterPro" id="IPR050874">
    <property type="entry name" value="Diverse_PLD-related"/>
</dbReference>
<dbReference type="SMART" id="SM00155">
    <property type="entry name" value="PLDc"/>
    <property type="match status" value="2"/>
</dbReference>
<feature type="domain" description="PLD phosphodiesterase" evidence="2">
    <location>
        <begin position="435"/>
        <end position="461"/>
    </location>
</feature>
<protein>
    <recommendedName>
        <fullName evidence="2">PLD phosphodiesterase domain-containing protein</fullName>
    </recommendedName>
</protein>
<dbReference type="EMBL" id="BTRK01000006">
    <property type="protein sequence ID" value="GMR57938.1"/>
    <property type="molecule type" value="Genomic_DNA"/>
</dbReference>
<dbReference type="Pfam" id="PF13918">
    <property type="entry name" value="PLDc_3"/>
    <property type="match status" value="1"/>
</dbReference>
<dbReference type="AlphaFoldDB" id="A0AAN5D7H0"/>
<dbReference type="CDD" id="cd09106">
    <property type="entry name" value="PLDc_vPLD3_4_5_like_1"/>
    <property type="match status" value="1"/>
</dbReference>
<dbReference type="SUPFAM" id="SSF56024">
    <property type="entry name" value="Phospholipase D/nuclease"/>
    <property type="match status" value="2"/>
</dbReference>
<dbReference type="PANTHER" id="PTHR10185:SF12">
    <property type="entry name" value="PLD PHOSPHODIESTERASE DOMAIN-CONTAINING PROTEIN"/>
    <property type="match status" value="1"/>
</dbReference>
<dbReference type="InterPro" id="IPR001736">
    <property type="entry name" value="PLipase_D/transphosphatidylase"/>
</dbReference>
<dbReference type="Gene3D" id="3.30.870.10">
    <property type="entry name" value="Endonuclease Chain A"/>
    <property type="match status" value="2"/>
</dbReference>